<organism evidence="1 2">
    <name type="scientific">Roseateles depolymerans</name>
    <dbReference type="NCBI Taxonomy" id="76731"/>
    <lineage>
        <taxon>Bacteria</taxon>
        <taxon>Pseudomonadati</taxon>
        <taxon>Pseudomonadota</taxon>
        <taxon>Betaproteobacteria</taxon>
        <taxon>Burkholderiales</taxon>
        <taxon>Sphaerotilaceae</taxon>
        <taxon>Roseateles</taxon>
    </lineage>
</organism>
<name>A0A0U3MMG6_9BURK</name>
<dbReference type="EMBL" id="CP013729">
    <property type="protein sequence ID" value="ALV05498.1"/>
    <property type="molecule type" value="Genomic_DNA"/>
</dbReference>
<dbReference type="STRING" id="76731.RD2015_1004"/>
<dbReference type="Pfam" id="PF12291">
    <property type="entry name" value="DUF3623"/>
    <property type="match status" value="1"/>
</dbReference>
<dbReference type="AlphaFoldDB" id="A0A0U3MMG6"/>
<dbReference type="KEGG" id="rdp:RD2015_1004"/>
<dbReference type="RefSeq" id="WP_058933958.1">
    <property type="nucleotide sequence ID" value="NZ_CP013729.1"/>
</dbReference>
<accession>A0A0U3MMG6</accession>
<dbReference type="PATRIC" id="fig|76731.3.peg.1022"/>
<reference evidence="1 2" key="1">
    <citation type="submission" date="2015-12" db="EMBL/GenBank/DDBJ databases">
        <title>Complete genome of Roseateles depolymerans KCTC 42856.</title>
        <authorList>
            <person name="Kim K.M."/>
        </authorList>
    </citation>
    <scope>NUCLEOTIDE SEQUENCE [LARGE SCALE GENOMIC DNA]</scope>
    <source>
        <strain evidence="1 2">KCTC 42856</strain>
    </source>
</reference>
<evidence type="ECO:0000313" key="1">
    <source>
        <dbReference type="EMBL" id="ALV05498.1"/>
    </source>
</evidence>
<sequence>MQHGWPALYTLLLWWFSTGVILYLNGLPRATHPWTMAAATVLLGIALMGVGVTAADTRVTGAYLAFTAALMVWGWQEIGFLLGYVTGPRRAACPPGARGWRRAGHAVMAILYHELALIVLGMAVLALTWGRPNQVATWTFGVLWLMRLSAKLNVFLGVRNLNEQFLPEHLRYLHSYFRQRPGNRWFPVSVIGVTGLSVAAWHGAVALSVEAFEVTACSFVAMLLSLALLEHWFMVLPLPSERLWDWGLRSRTGRASPE</sequence>
<gene>
    <name evidence="1" type="ORF">RD2015_1004</name>
</gene>
<dbReference type="Proteomes" id="UP000060699">
    <property type="component" value="Chromosome"/>
</dbReference>
<protein>
    <submittedName>
        <fullName evidence="1">Photosynthetic complex assembly protein 2</fullName>
    </submittedName>
</protein>
<dbReference type="InterPro" id="IPR017496">
    <property type="entry name" value="Photo_alph_chp2"/>
</dbReference>
<dbReference type="NCBIfam" id="TIGR03055">
    <property type="entry name" value="photo_alph_chp2"/>
    <property type="match status" value="1"/>
</dbReference>
<dbReference type="OrthoDB" id="152369at2"/>
<proteinExistence type="predicted"/>
<evidence type="ECO:0000313" key="2">
    <source>
        <dbReference type="Proteomes" id="UP000060699"/>
    </source>
</evidence>
<keyword evidence="2" id="KW-1185">Reference proteome</keyword>